<dbReference type="SUPFAM" id="SSF52540">
    <property type="entry name" value="P-loop containing nucleoside triphosphate hydrolases"/>
    <property type="match status" value="2"/>
</dbReference>
<dbReference type="InterPro" id="IPR014001">
    <property type="entry name" value="Helicase_ATP-bd"/>
</dbReference>
<name>A0A0D3KT87_EMIH1</name>
<dbReference type="RefSeq" id="XP_005791401.1">
    <property type="nucleotide sequence ID" value="XM_005791344.1"/>
</dbReference>
<evidence type="ECO:0000259" key="11">
    <source>
        <dbReference type="PROSITE" id="PS51194"/>
    </source>
</evidence>
<keyword evidence="13" id="KW-1185">Reference proteome</keyword>
<dbReference type="GO" id="GO:0003677">
    <property type="term" value="F:DNA binding"/>
    <property type="evidence" value="ECO:0007669"/>
    <property type="project" value="UniProtKB-KW"/>
</dbReference>
<evidence type="ECO:0000256" key="3">
    <source>
        <dbReference type="ARBA" id="ARBA00022741"/>
    </source>
</evidence>
<evidence type="ECO:0000256" key="6">
    <source>
        <dbReference type="ARBA" id="ARBA00022840"/>
    </source>
</evidence>
<proteinExistence type="inferred from homology"/>
<dbReference type="PaxDb" id="2903-EOD38972"/>
<dbReference type="Gene3D" id="3.40.50.300">
    <property type="entry name" value="P-loop containing nucleotide triphosphate hydrolases"/>
    <property type="match status" value="1"/>
</dbReference>
<evidence type="ECO:0000259" key="10">
    <source>
        <dbReference type="PROSITE" id="PS51192"/>
    </source>
</evidence>
<comment type="subcellular location">
    <subcellularLocation>
        <location evidence="1">Nucleus</location>
    </subcellularLocation>
</comment>
<dbReference type="GO" id="GO:0005524">
    <property type="term" value="F:ATP binding"/>
    <property type="evidence" value="ECO:0007669"/>
    <property type="project" value="UniProtKB-KW"/>
</dbReference>
<dbReference type="InterPro" id="IPR044574">
    <property type="entry name" value="ARIP4-like"/>
</dbReference>
<dbReference type="GO" id="GO:0005634">
    <property type="term" value="C:nucleus"/>
    <property type="evidence" value="ECO:0007669"/>
    <property type="project" value="UniProtKB-SubCell"/>
</dbReference>
<dbReference type="InterPro" id="IPR049730">
    <property type="entry name" value="SNF2/RAD54-like_C"/>
</dbReference>
<reference evidence="13" key="1">
    <citation type="journal article" date="2013" name="Nature">
        <title>Pan genome of the phytoplankton Emiliania underpins its global distribution.</title>
        <authorList>
            <person name="Read B.A."/>
            <person name="Kegel J."/>
            <person name="Klute M.J."/>
            <person name="Kuo A."/>
            <person name="Lefebvre S.C."/>
            <person name="Maumus F."/>
            <person name="Mayer C."/>
            <person name="Miller J."/>
            <person name="Monier A."/>
            <person name="Salamov A."/>
            <person name="Young J."/>
            <person name="Aguilar M."/>
            <person name="Claverie J.M."/>
            <person name="Frickenhaus S."/>
            <person name="Gonzalez K."/>
            <person name="Herman E.K."/>
            <person name="Lin Y.C."/>
            <person name="Napier J."/>
            <person name="Ogata H."/>
            <person name="Sarno A.F."/>
            <person name="Shmutz J."/>
            <person name="Schroeder D."/>
            <person name="de Vargas C."/>
            <person name="Verret F."/>
            <person name="von Dassow P."/>
            <person name="Valentin K."/>
            <person name="Van de Peer Y."/>
            <person name="Wheeler G."/>
            <person name="Dacks J.B."/>
            <person name="Delwiche C.F."/>
            <person name="Dyhrman S.T."/>
            <person name="Glockner G."/>
            <person name="John U."/>
            <person name="Richards T."/>
            <person name="Worden A.Z."/>
            <person name="Zhang X."/>
            <person name="Grigoriev I.V."/>
            <person name="Allen A.E."/>
            <person name="Bidle K."/>
            <person name="Borodovsky M."/>
            <person name="Bowler C."/>
            <person name="Brownlee C."/>
            <person name="Cock J.M."/>
            <person name="Elias M."/>
            <person name="Gladyshev V.N."/>
            <person name="Groth M."/>
            <person name="Guda C."/>
            <person name="Hadaegh A."/>
            <person name="Iglesias-Rodriguez M.D."/>
            <person name="Jenkins J."/>
            <person name="Jones B.M."/>
            <person name="Lawson T."/>
            <person name="Leese F."/>
            <person name="Lindquist E."/>
            <person name="Lobanov A."/>
            <person name="Lomsadze A."/>
            <person name="Malik S.B."/>
            <person name="Marsh M.E."/>
            <person name="Mackinder L."/>
            <person name="Mock T."/>
            <person name="Mueller-Roeber B."/>
            <person name="Pagarete A."/>
            <person name="Parker M."/>
            <person name="Probert I."/>
            <person name="Quesneville H."/>
            <person name="Raines C."/>
            <person name="Rensing S.A."/>
            <person name="Riano-Pachon D.M."/>
            <person name="Richier S."/>
            <person name="Rokitta S."/>
            <person name="Shiraiwa Y."/>
            <person name="Soanes D.M."/>
            <person name="van der Giezen M."/>
            <person name="Wahlund T.M."/>
            <person name="Williams B."/>
            <person name="Wilson W."/>
            <person name="Wolfe G."/>
            <person name="Wurch L.L."/>
        </authorList>
    </citation>
    <scope>NUCLEOTIDE SEQUENCE</scope>
</reference>
<feature type="compositionally biased region" description="Basic and acidic residues" evidence="9">
    <location>
        <begin position="352"/>
        <end position="366"/>
    </location>
</feature>
<dbReference type="PANTHER" id="PTHR45797">
    <property type="entry name" value="RAD54-LIKE"/>
    <property type="match status" value="1"/>
</dbReference>
<evidence type="ECO:0000256" key="4">
    <source>
        <dbReference type="ARBA" id="ARBA00022801"/>
    </source>
</evidence>
<feature type="domain" description="Helicase ATP-binding" evidence="10">
    <location>
        <begin position="419"/>
        <end position="623"/>
    </location>
</feature>
<evidence type="ECO:0000256" key="1">
    <source>
        <dbReference type="ARBA" id="ARBA00004123"/>
    </source>
</evidence>
<dbReference type="SMART" id="SM00490">
    <property type="entry name" value="HELICc"/>
    <property type="match status" value="1"/>
</dbReference>
<dbReference type="PROSITE" id="PS51192">
    <property type="entry name" value="HELICASE_ATP_BIND_1"/>
    <property type="match status" value="1"/>
</dbReference>
<keyword evidence="4" id="KW-0378">Hydrolase</keyword>
<dbReference type="Proteomes" id="UP000013827">
    <property type="component" value="Unassembled WGS sequence"/>
</dbReference>
<comment type="similarity">
    <text evidence="2">Belongs to the SNF2/RAD54 helicase family.</text>
</comment>
<dbReference type="SMART" id="SM00487">
    <property type="entry name" value="DEXDc"/>
    <property type="match status" value="1"/>
</dbReference>
<dbReference type="STRING" id="2903.R1DV52"/>
<evidence type="ECO:0000256" key="7">
    <source>
        <dbReference type="ARBA" id="ARBA00023125"/>
    </source>
</evidence>
<keyword evidence="8" id="KW-0539">Nucleus</keyword>
<feature type="region of interest" description="Disordered" evidence="9">
    <location>
        <begin position="673"/>
        <end position="700"/>
    </location>
</feature>
<dbReference type="Gene3D" id="3.40.50.10810">
    <property type="entry name" value="Tandem AAA-ATPase domain"/>
    <property type="match status" value="1"/>
</dbReference>
<dbReference type="GO" id="GO:0004386">
    <property type="term" value="F:helicase activity"/>
    <property type="evidence" value="ECO:0007669"/>
    <property type="project" value="UniProtKB-KW"/>
</dbReference>
<dbReference type="InterPro" id="IPR001650">
    <property type="entry name" value="Helicase_C-like"/>
</dbReference>
<evidence type="ECO:0000313" key="12">
    <source>
        <dbReference type="EnsemblProtists" id="EOD38972"/>
    </source>
</evidence>
<keyword evidence="6" id="KW-0067">ATP-binding</keyword>
<dbReference type="CDD" id="cd18793">
    <property type="entry name" value="SF2_C_SNF"/>
    <property type="match status" value="1"/>
</dbReference>
<dbReference type="PANTHER" id="PTHR45797:SF1">
    <property type="entry name" value="HELICASE ARIP4"/>
    <property type="match status" value="1"/>
</dbReference>
<dbReference type="EnsemblProtists" id="EOD38972">
    <property type="protein sequence ID" value="EOD38972"/>
    <property type="gene ID" value="EMIHUDRAFT_223806"/>
</dbReference>
<reference evidence="12" key="2">
    <citation type="submission" date="2024-10" db="UniProtKB">
        <authorList>
            <consortium name="EnsemblProtists"/>
        </authorList>
    </citation>
    <scope>IDENTIFICATION</scope>
</reference>
<dbReference type="HOGENOM" id="CLU_294310_0_0_1"/>
<dbReference type="AlphaFoldDB" id="A0A0D3KT87"/>
<evidence type="ECO:0000256" key="2">
    <source>
        <dbReference type="ARBA" id="ARBA00007025"/>
    </source>
</evidence>
<evidence type="ECO:0000256" key="9">
    <source>
        <dbReference type="SAM" id="MobiDB-lite"/>
    </source>
</evidence>
<accession>A0A0D3KT87</accession>
<evidence type="ECO:0000256" key="8">
    <source>
        <dbReference type="ARBA" id="ARBA00023242"/>
    </source>
</evidence>
<dbReference type="OMA" id="GAHEIDE"/>
<dbReference type="Pfam" id="PF00271">
    <property type="entry name" value="Helicase_C"/>
    <property type="match status" value="1"/>
</dbReference>
<dbReference type="KEGG" id="ehx:EMIHUDRAFT_223806"/>
<evidence type="ECO:0000256" key="5">
    <source>
        <dbReference type="ARBA" id="ARBA00022806"/>
    </source>
</evidence>
<sequence length="1031" mass="108837">MEEELEWRTDHALVGARVARSHEGQDGELASSIAVVVGWLSAKESDFVDGDGKAAPLFRNVAEEDEILEGLEDERVEALRREVKAELCGREADAHYSADADIEEEMRAWHAAQHAALDARARRRAKLGERLVRAGVDVHAVHKDDAELKALKARRATADEKVAARKAKRSAEKALEESNPTSIVRGQRTCANAGANGFAPAHGGRAYAATTPAEAAALAEQLGVDGAHEIDEIADVAAEMDAGDANAAALAAALAAEEARGLTDAQAARVRAVLAEDDDAPCRAARKRARRRESEKPRASPGEGASAKKKEGGAKPAGASGITSYFKRAPPSGAKAPTPRTTQLEKQRRRRLEADAEAASKARAEGDGDGGETLLNPHGAAAGDAPLRIAAPLATALKPHQLEGCRFLFDNIVTSLGALAAGDGGLGAVLAHSMGLGKSLQVVALLHTLLHAPGGGSSAGGGGGAAGQVRTAASAGGASARADGRWRALLVVPVTVLPNWETELRKWTPAWGDRLRVASLDGKHAASAKDRAQLVRAWARGAHDVLLVGYEQLRAAAQLLRDLLNPGPDLVVCDEAHVLKNANAGATKVLKAMATRRRIALTGTPMQNSLLEYYAMVDFRRMYRRLLQWLQSARDADASGGAGGLFKVFQIGRRVWAHPSVLPIADGDAALDGAGEGSVESPEEAGAAANVETGGVDGSGTATRLATDEVVDESALVRDGQADDAVAPLLRMVEAEHDDASALALSGKMVLALGIVERAAARGERSLVFSSSLGTLDFVEGSLRSRLGWRRDREYFVIKGSCNLRARAQAIAAFNGDRQARAKCFLLSTGAGALGVNLVGANHVVLMDVSFNPAVDAQAVCRAFRYGQTRAVHVYRLIAAQTMEAKIYKRQSILAELLGMGTGTPLDATQPAFWVRERHLHEPLMEECAEEKLSPAEAALAEWEEQTGAAAVRRVGKWQQYRTSAGGDAWVDVETHTRHDAMPEEVGQSLKISTTSGLMTIPVPSGTVLTPGLSLNVQLPPGVHFLPPAPP</sequence>
<keyword evidence="3" id="KW-0547">Nucleotide-binding</keyword>
<dbReference type="InterPro" id="IPR038718">
    <property type="entry name" value="SNF2-like_sf"/>
</dbReference>
<dbReference type="PROSITE" id="PS51194">
    <property type="entry name" value="HELICASE_CTER"/>
    <property type="match status" value="1"/>
</dbReference>
<dbReference type="InterPro" id="IPR027417">
    <property type="entry name" value="P-loop_NTPase"/>
</dbReference>
<dbReference type="InterPro" id="IPR000330">
    <property type="entry name" value="SNF2_N"/>
</dbReference>
<keyword evidence="5" id="KW-0347">Helicase</keyword>
<protein>
    <submittedName>
        <fullName evidence="12">Uncharacterized protein</fullName>
    </submittedName>
</protein>
<feature type="domain" description="Helicase C-terminal" evidence="11">
    <location>
        <begin position="749"/>
        <end position="912"/>
    </location>
</feature>
<dbReference type="GeneID" id="17284354"/>
<organism evidence="12 13">
    <name type="scientific">Emiliania huxleyi (strain CCMP1516)</name>
    <dbReference type="NCBI Taxonomy" id="280463"/>
    <lineage>
        <taxon>Eukaryota</taxon>
        <taxon>Haptista</taxon>
        <taxon>Haptophyta</taxon>
        <taxon>Prymnesiophyceae</taxon>
        <taxon>Isochrysidales</taxon>
        <taxon>Noelaerhabdaceae</taxon>
        <taxon>Emiliania</taxon>
    </lineage>
</organism>
<dbReference type="Pfam" id="PF00176">
    <property type="entry name" value="SNF2-rel_dom"/>
    <property type="match status" value="1"/>
</dbReference>
<dbReference type="eggNOG" id="KOG0390">
    <property type="taxonomic scope" value="Eukaryota"/>
</dbReference>
<evidence type="ECO:0000313" key="13">
    <source>
        <dbReference type="Proteomes" id="UP000013827"/>
    </source>
</evidence>
<keyword evidence="7" id="KW-0238">DNA-binding</keyword>
<dbReference type="GO" id="GO:0016887">
    <property type="term" value="F:ATP hydrolysis activity"/>
    <property type="evidence" value="ECO:0007669"/>
    <property type="project" value="InterPro"/>
</dbReference>
<feature type="region of interest" description="Disordered" evidence="9">
    <location>
        <begin position="283"/>
        <end position="379"/>
    </location>
</feature>